<evidence type="ECO:0000259" key="2">
    <source>
        <dbReference type="Pfam" id="PF05699"/>
    </source>
</evidence>
<evidence type="ECO:0000313" key="3">
    <source>
        <dbReference type="EMBL" id="MBY83629.1"/>
    </source>
</evidence>
<dbReference type="InterPro" id="IPR008906">
    <property type="entry name" value="HATC_C_dom"/>
</dbReference>
<feature type="signal peptide" evidence="1">
    <location>
        <begin position="1"/>
        <end position="22"/>
    </location>
</feature>
<dbReference type="EMBL" id="GGMS01014426">
    <property type="protein sequence ID" value="MBY83629.1"/>
    <property type="molecule type" value="Transcribed_RNA"/>
</dbReference>
<sequence length="118" mass="13714">MYFIMYIVFTVLGFDCIFKTEALPIKLKDREEFIKLIDYYSPVIDPCSSLAELNMWRIKLVTEHIVLRSGLQALTICDEAFYPNINMILKIFCTLPVSIATPERSFSSLKRNKVIPQE</sequence>
<feature type="domain" description="HAT C-terminal dimerisation" evidence="2">
    <location>
        <begin position="78"/>
        <end position="111"/>
    </location>
</feature>
<proteinExistence type="predicted"/>
<keyword evidence="1" id="KW-0732">Signal</keyword>
<gene>
    <name evidence="3" type="ORF">g.51598</name>
</gene>
<dbReference type="GO" id="GO:0046983">
    <property type="term" value="F:protein dimerization activity"/>
    <property type="evidence" value="ECO:0007669"/>
    <property type="project" value="InterPro"/>
</dbReference>
<evidence type="ECO:0000256" key="1">
    <source>
        <dbReference type="SAM" id="SignalP"/>
    </source>
</evidence>
<accession>A0A2S2R0V3</accession>
<protein>
    <recommendedName>
        <fullName evidence="2">HAT C-terminal dimerisation domain-containing protein</fullName>
    </recommendedName>
</protein>
<dbReference type="Pfam" id="PF05699">
    <property type="entry name" value="Dimer_Tnp_hAT"/>
    <property type="match status" value="1"/>
</dbReference>
<dbReference type="AlphaFoldDB" id="A0A2S2R0V3"/>
<name>A0A2S2R0V3_9HEMI</name>
<organism evidence="3">
    <name type="scientific">Sipha flava</name>
    <name type="common">yellow sugarcane aphid</name>
    <dbReference type="NCBI Taxonomy" id="143950"/>
    <lineage>
        <taxon>Eukaryota</taxon>
        <taxon>Metazoa</taxon>
        <taxon>Ecdysozoa</taxon>
        <taxon>Arthropoda</taxon>
        <taxon>Hexapoda</taxon>
        <taxon>Insecta</taxon>
        <taxon>Pterygota</taxon>
        <taxon>Neoptera</taxon>
        <taxon>Paraneoptera</taxon>
        <taxon>Hemiptera</taxon>
        <taxon>Sternorrhyncha</taxon>
        <taxon>Aphidomorpha</taxon>
        <taxon>Aphidoidea</taxon>
        <taxon>Aphididae</taxon>
        <taxon>Sipha</taxon>
    </lineage>
</organism>
<reference evidence="3" key="1">
    <citation type="submission" date="2018-04" db="EMBL/GenBank/DDBJ databases">
        <title>Transcriptome assembly of Sipha flava.</title>
        <authorList>
            <person name="Scully E.D."/>
            <person name="Geib S.M."/>
            <person name="Palmer N.A."/>
            <person name="Koch K."/>
            <person name="Bradshaw J."/>
            <person name="Heng-Moss T."/>
            <person name="Sarath G."/>
        </authorList>
    </citation>
    <scope>NUCLEOTIDE SEQUENCE</scope>
</reference>
<feature type="chain" id="PRO_5015552725" description="HAT C-terminal dimerisation domain-containing protein" evidence="1">
    <location>
        <begin position="23"/>
        <end position="118"/>
    </location>
</feature>